<evidence type="ECO:0000259" key="1">
    <source>
        <dbReference type="PROSITE" id="PS51711"/>
    </source>
</evidence>
<protein>
    <submittedName>
        <fullName evidence="2">GTP-binding protein</fullName>
    </submittedName>
</protein>
<dbReference type="Gene3D" id="3.40.50.300">
    <property type="entry name" value="P-loop containing nucleotide triphosphate hydrolases"/>
    <property type="match status" value="1"/>
</dbReference>
<dbReference type="GO" id="GO:0005886">
    <property type="term" value="C:plasma membrane"/>
    <property type="evidence" value="ECO:0007669"/>
    <property type="project" value="TreeGrafter"/>
</dbReference>
<dbReference type="InterPro" id="IPR005225">
    <property type="entry name" value="Small_GTP-bd"/>
</dbReference>
<dbReference type="GO" id="GO:0015093">
    <property type="term" value="F:ferrous iron transmembrane transporter activity"/>
    <property type="evidence" value="ECO:0007669"/>
    <property type="project" value="TreeGrafter"/>
</dbReference>
<sequence>MSLRDRLFSRPGSGVAVPEGERTLLLVGNPNVGKSALFNRLTGGSATVSNYPGTTVDVTRGGLFVEHQTWEVIDVPGAYSLEPRDAAEEVAARIVGEYPDAVVVAVLDATRIERGLYLLLQVLERGMRTVVTVNMIDAARAKGILVDTAALQHLLGVPVVSTAATTGEGTRDLVGILHKAQVADLPAVRDRVAGKEPERPANLPGCAGCGRCR</sequence>
<dbReference type="PANTHER" id="PTHR43185">
    <property type="entry name" value="FERROUS IRON TRANSPORT PROTEIN B"/>
    <property type="match status" value="1"/>
</dbReference>
<feature type="domain" description="FeoB-type G" evidence="1">
    <location>
        <begin position="21"/>
        <end position="183"/>
    </location>
</feature>
<dbReference type="EMBL" id="DSBY01000334">
    <property type="protein sequence ID" value="HDS64089.1"/>
    <property type="molecule type" value="Genomic_DNA"/>
</dbReference>
<dbReference type="PROSITE" id="PS51711">
    <property type="entry name" value="G_FEOB"/>
    <property type="match status" value="1"/>
</dbReference>
<dbReference type="Proteomes" id="UP000885648">
    <property type="component" value="Unassembled WGS sequence"/>
</dbReference>
<proteinExistence type="predicted"/>
<dbReference type="GO" id="GO:0005525">
    <property type="term" value="F:GTP binding"/>
    <property type="evidence" value="ECO:0007669"/>
    <property type="project" value="InterPro"/>
</dbReference>
<dbReference type="InterPro" id="IPR030389">
    <property type="entry name" value="G_FEOB_dom"/>
</dbReference>
<dbReference type="InterPro" id="IPR006073">
    <property type="entry name" value="GTP-bd"/>
</dbReference>
<dbReference type="InterPro" id="IPR050860">
    <property type="entry name" value="FeoB_GTPase"/>
</dbReference>
<accession>A0A831LMN4</accession>
<dbReference type="NCBIfam" id="TIGR00231">
    <property type="entry name" value="small_GTP"/>
    <property type="match status" value="1"/>
</dbReference>
<comment type="caution">
    <text evidence="2">The sequence shown here is derived from an EMBL/GenBank/DDBJ whole genome shotgun (WGS) entry which is preliminary data.</text>
</comment>
<dbReference type="AlphaFoldDB" id="A0A831LMN4"/>
<dbReference type="PANTHER" id="PTHR43185:SF1">
    <property type="entry name" value="FE(2+) TRANSPORTER FEOB"/>
    <property type="match status" value="1"/>
</dbReference>
<dbReference type="CDD" id="cd01879">
    <property type="entry name" value="FeoB"/>
    <property type="match status" value="1"/>
</dbReference>
<organism evidence="2">
    <name type="scientific">Methanofollis liminatans</name>
    <dbReference type="NCBI Taxonomy" id="2201"/>
    <lineage>
        <taxon>Archaea</taxon>
        <taxon>Methanobacteriati</taxon>
        <taxon>Methanobacteriota</taxon>
        <taxon>Stenosarchaea group</taxon>
        <taxon>Methanomicrobia</taxon>
        <taxon>Methanomicrobiales</taxon>
        <taxon>Methanomicrobiaceae</taxon>
        <taxon>Methanofollis</taxon>
    </lineage>
</organism>
<name>A0A831LMN4_9EURY</name>
<evidence type="ECO:0000313" key="2">
    <source>
        <dbReference type="EMBL" id="HDS64089.1"/>
    </source>
</evidence>
<gene>
    <name evidence="2" type="ORF">ENN52_08265</name>
</gene>
<dbReference type="InterPro" id="IPR027417">
    <property type="entry name" value="P-loop_NTPase"/>
</dbReference>
<dbReference type="SUPFAM" id="SSF52540">
    <property type="entry name" value="P-loop containing nucleoside triphosphate hydrolases"/>
    <property type="match status" value="1"/>
</dbReference>
<dbReference type="Pfam" id="PF02421">
    <property type="entry name" value="FeoB_N"/>
    <property type="match status" value="1"/>
</dbReference>
<dbReference type="PRINTS" id="PR00326">
    <property type="entry name" value="GTP1OBG"/>
</dbReference>
<reference evidence="2" key="1">
    <citation type="journal article" date="2020" name="mSystems">
        <title>Genome- and Community-Level Interaction Insights into Carbon Utilization and Element Cycling Functions of Hydrothermarchaeota in Hydrothermal Sediment.</title>
        <authorList>
            <person name="Zhou Z."/>
            <person name="Liu Y."/>
            <person name="Xu W."/>
            <person name="Pan J."/>
            <person name="Luo Z.H."/>
            <person name="Li M."/>
        </authorList>
    </citation>
    <scope>NUCLEOTIDE SEQUENCE</scope>
    <source>
        <strain evidence="2">SpSt-1183</strain>
    </source>
</reference>